<evidence type="ECO:0000313" key="2">
    <source>
        <dbReference type="Proteomes" id="UP000196694"/>
    </source>
</evidence>
<keyword evidence="2" id="KW-1185">Reference proteome</keyword>
<sequence length="150" mass="16547">MGRVSLVVEEPIGLESLSHSLFEIAGTEPAARVRGPSLIRFMADVRTVVEAFVLGGRLEGARLLRIVEDYGVDEIPYARALVMFEGIAFYLYAKPYIDVGDVDVLADEVGELAEKLENTEIVPVAAAYQFSYDAERYAKSIDVETMRLGL</sequence>
<gene>
    <name evidence="1" type="ORF">Pdsh_05625</name>
</gene>
<reference evidence="1 2" key="1">
    <citation type="submission" date="2017-05" db="EMBL/GenBank/DDBJ databases">
        <title>The draft genome of the hyperthermophilic archaeon 'Pyrodictium delaneyi strain Hulk', an iron and nitrate reducer, reveals the capacity for sulfate reduction.</title>
        <authorList>
            <person name="Demey L.M."/>
            <person name="Miller C."/>
            <person name="Manzella M."/>
            <person name="Reguera G."/>
            <person name="Kashefi K."/>
        </authorList>
    </citation>
    <scope>NUCLEOTIDE SEQUENCE [LARGE SCALE GENOMIC DNA]</scope>
    <source>
        <strain evidence="1 2">Hulk</strain>
    </source>
</reference>
<organism evidence="1 2">
    <name type="scientific">Pyrodictium delaneyi</name>
    <dbReference type="NCBI Taxonomy" id="1273541"/>
    <lineage>
        <taxon>Archaea</taxon>
        <taxon>Thermoproteota</taxon>
        <taxon>Thermoprotei</taxon>
        <taxon>Desulfurococcales</taxon>
        <taxon>Pyrodictiaceae</taxon>
        <taxon>Pyrodictium</taxon>
    </lineage>
</organism>
<proteinExistence type="predicted"/>
<protein>
    <submittedName>
        <fullName evidence="1">Uncharacterized protein</fullName>
    </submittedName>
</protein>
<evidence type="ECO:0000313" key="1">
    <source>
        <dbReference type="EMBL" id="OWJ55156.1"/>
    </source>
</evidence>
<accession>A0A211YQF4</accession>
<dbReference type="AlphaFoldDB" id="A0A211YQF4"/>
<dbReference type="EMBL" id="NCQP01000002">
    <property type="protein sequence ID" value="OWJ55156.1"/>
    <property type="molecule type" value="Genomic_DNA"/>
</dbReference>
<comment type="caution">
    <text evidence="1">The sequence shown here is derived from an EMBL/GenBank/DDBJ whole genome shotgun (WGS) entry which is preliminary data.</text>
</comment>
<dbReference type="Proteomes" id="UP000196694">
    <property type="component" value="Unassembled WGS sequence"/>
</dbReference>
<name>A0A211YQF4_9CREN</name>